<sequence length="112" mass="11791">MVAAVVTGATSPSARVGSLRFWAVELSGMSAIPGVGQIGPWCSIGVCQSKMSFSSSEEKLTFSVLPAPLDGFGVDFGWVGAEKLAGYVMVGWTVKKAAAFGNWKQRKLMSEV</sequence>
<dbReference type="EMBL" id="JBBPBM010000035">
    <property type="protein sequence ID" value="KAK8530847.1"/>
    <property type="molecule type" value="Genomic_DNA"/>
</dbReference>
<gene>
    <name evidence="1" type="ORF">V6N12_013347</name>
</gene>
<name>A0ABR2D6L9_9ROSI</name>
<evidence type="ECO:0000313" key="2">
    <source>
        <dbReference type="Proteomes" id="UP001472677"/>
    </source>
</evidence>
<comment type="caution">
    <text evidence="1">The sequence shown here is derived from an EMBL/GenBank/DDBJ whole genome shotgun (WGS) entry which is preliminary data.</text>
</comment>
<accession>A0ABR2D6L9</accession>
<reference evidence="1 2" key="1">
    <citation type="journal article" date="2024" name="G3 (Bethesda)">
        <title>Genome assembly of Hibiscus sabdariffa L. provides insights into metabolisms of medicinal natural products.</title>
        <authorList>
            <person name="Kim T."/>
        </authorList>
    </citation>
    <scope>NUCLEOTIDE SEQUENCE [LARGE SCALE GENOMIC DNA]</scope>
    <source>
        <strain evidence="1">TK-2024</strain>
        <tissue evidence="1">Old leaves</tissue>
    </source>
</reference>
<dbReference type="Proteomes" id="UP001472677">
    <property type="component" value="Unassembled WGS sequence"/>
</dbReference>
<organism evidence="1 2">
    <name type="scientific">Hibiscus sabdariffa</name>
    <name type="common">roselle</name>
    <dbReference type="NCBI Taxonomy" id="183260"/>
    <lineage>
        <taxon>Eukaryota</taxon>
        <taxon>Viridiplantae</taxon>
        <taxon>Streptophyta</taxon>
        <taxon>Embryophyta</taxon>
        <taxon>Tracheophyta</taxon>
        <taxon>Spermatophyta</taxon>
        <taxon>Magnoliopsida</taxon>
        <taxon>eudicotyledons</taxon>
        <taxon>Gunneridae</taxon>
        <taxon>Pentapetalae</taxon>
        <taxon>rosids</taxon>
        <taxon>malvids</taxon>
        <taxon>Malvales</taxon>
        <taxon>Malvaceae</taxon>
        <taxon>Malvoideae</taxon>
        <taxon>Hibiscus</taxon>
    </lineage>
</organism>
<protein>
    <submittedName>
        <fullName evidence="1">Uncharacterized protein</fullName>
    </submittedName>
</protein>
<evidence type="ECO:0000313" key="1">
    <source>
        <dbReference type="EMBL" id="KAK8530847.1"/>
    </source>
</evidence>
<proteinExistence type="predicted"/>
<keyword evidence="2" id="KW-1185">Reference proteome</keyword>